<dbReference type="InterPro" id="IPR058163">
    <property type="entry name" value="LysR-type_TF_proteobact-type"/>
</dbReference>
<dbReference type="InterPro" id="IPR005119">
    <property type="entry name" value="LysR_subst-bd"/>
</dbReference>
<comment type="caution">
    <text evidence="6">The sequence shown here is derived from an EMBL/GenBank/DDBJ whole genome shotgun (WGS) entry which is preliminary data.</text>
</comment>
<dbReference type="EMBL" id="BSFL01000001">
    <property type="protein sequence ID" value="GLK79522.1"/>
    <property type="molecule type" value="Genomic_DNA"/>
</dbReference>
<dbReference type="Gene3D" id="3.40.190.290">
    <property type="match status" value="1"/>
</dbReference>
<dbReference type="Gene3D" id="1.10.10.10">
    <property type="entry name" value="Winged helix-like DNA-binding domain superfamily/Winged helix DNA-binding domain"/>
    <property type="match status" value="1"/>
</dbReference>
<dbReference type="InterPro" id="IPR036388">
    <property type="entry name" value="WH-like_DNA-bd_sf"/>
</dbReference>
<dbReference type="PANTHER" id="PTHR30537">
    <property type="entry name" value="HTH-TYPE TRANSCRIPTIONAL REGULATOR"/>
    <property type="match status" value="1"/>
</dbReference>
<dbReference type="PANTHER" id="PTHR30537:SF3">
    <property type="entry name" value="TRANSCRIPTIONAL REGULATORY PROTEIN"/>
    <property type="match status" value="1"/>
</dbReference>
<evidence type="ECO:0000259" key="5">
    <source>
        <dbReference type="PROSITE" id="PS50931"/>
    </source>
</evidence>
<keyword evidence="3" id="KW-0238">DNA-binding</keyword>
<evidence type="ECO:0000256" key="3">
    <source>
        <dbReference type="ARBA" id="ARBA00023125"/>
    </source>
</evidence>
<proteinExistence type="inferred from homology"/>
<evidence type="ECO:0000313" key="6">
    <source>
        <dbReference type="EMBL" id="GLK79522.1"/>
    </source>
</evidence>
<accession>A0A9W6JLX0</accession>
<dbReference type="Pfam" id="PF03466">
    <property type="entry name" value="LysR_substrate"/>
    <property type="match status" value="1"/>
</dbReference>
<organism evidence="6 7">
    <name type="scientific">Methylopila turkensis</name>
    <dbReference type="NCBI Taxonomy" id="1437816"/>
    <lineage>
        <taxon>Bacteria</taxon>
        <taxon>Pseudomonadati</taxon>
        <taxon>Pseudomonadota</taxon>
        <taxon>Alphaproteobacteria</taxon>
        <taxon>Hyphomicrobiales</taxon>
        <taxon>Methylopilaceae</taxon>
        <taxon>Methylopila</taxon>
    </lineage>
</organism>
<protein>
    <submittedName>
        <fullName evidence="6">Transcriptional regulator</fullName>
    </submittedName>
</protein>
<dbReference type="GO" id="GO:0043565">
    <property type="term" value="F:sequence-specific DNA binding"/>
    <property type="evidence" value="ECO:0007669"/>
    <property type="project" value="TreeGrafter"/>
</dbReference>
<sequence length="315" mass="34688">MLSGYSQNHGIRCAEIDMSQTPNWEHLRAFLSVARAGTLSGAAVALGVKHSTVSRHVTALEEATRARLFERTPSGLALTPAGERLLEAAEAVENQIHLAQEEIGGRDLSAGGSVRIGAPDGVGAFFLAPRLPALTERYPNLTLQLVAMPRVFNLTKREADLAIVLSLPEQGRLATRKLTDYALGVFASRAYLDAAPPIRVPADLRRHRFIDYIDDLIFTTELDYLDEAARGARASLQSSNIIAQMNAARGGGGLVVLPRFLAAQFPDLAPVLKNSVRLKRSWWLVVHESQRDIARVRIVMDYIADQFWQARELFQ</sequence>
<dbReference type="PROSITE" id="PS50931">
    <property type="entry name" value="HTH_LYSR"/>
    <property type="match status" value="1"/>
</dbReference>
<dbReference type="Pfam" id="PF00126">
    <property type="entry name" value="HTH_1"/>
    <property type="match status" value="1"/>
</dbReference>
<evidence type="ECO:0000256" key="2">
    <source>
        <dbReference type="ARBA" id="ARBA00023015"/>
    </source>
</evidence>
<keyword evidence="4" id="KW-0804">Transcription</keyword>
<gene>
    <name evidence="6" type="ORF">GCM10008174_12630</name>
</gene>
<feature type="domain" description="HTH lysR-type" evidence="5">
    <location>
        <begin position="22"/>
        <end position="79"/>
    </location>
</feature>
<dbReference type="GO" id="GO:0006351">
    <property type="term" value="P:DNA-templated transcription"/>
    <property type="evidence" value="ECO:0007669"/>
    <property type="project" value="TreeGrafter"/>
</dbReference>
<dbReference type="SUPFAM" id="SSF53850">
    <property type="entry name" value="Periplasmic binding protein-like II"/>
    <property type="match status" value="1"/>
</dbReference>
<dbReference type="GO" id="GO:0003700">
    <property type="term" value="F:DNA-binding transcription factor activity"/>
    <property type="evidence" value="ECO:0007669"/>
    <property type="project" value="InterPro"/>
</dbReference>
<evidence type="ECO:0000256" key="4">
    <source>
        <dbReference type="ARBA" id="ARBA00023163"/>
    </source>
</evidence>
<dbReference type="InterPro" id="IPR000847">
    <property type="entry name" value="LysR_HTH_N"/>
</dbReference>
<dbReference type="Proteomes" id="UP001143309">
    <property type="component" value="Unassembled WGS sequence"/>
</dbReference>
<comment type="similarity">
    <text evidence="1">Belongs to the LysR transcriptional regulatory family.</text>
</comment>
<reference evidence="6" key="2">
    <citation type="submission" date="2023-01" db="EMBL/GenBank/DDBJ databases">
        <authorList>
            <person name="Sun Q."/>
            <person name="Evtushenko L."/>
        </authorList>
    </citation>
    <scope>NUCLEOTIDE SEQUENCE</scope>
    <source>
        <strain evidence="6">VKM B-2748</strain>
    </source>
</reference>
<dbReference type="SUPFAM" id="SSF46785">
    <property type="entry name" value="Winged helix' DNA-binding domain"/>
    <property type="match status" value="1"/>
</dbReference>
<dbReference type="InterPro" id="IPR036390">
    <property type="entry name" value="WH_DNA-bd_sf"/>
</dbReference>
<reference evidence="6" key="1">
    <citation type="journal article" date="2014" name="Int. J. Syst. Evol. Microbiol.">
        <title>Complete genome sequence of Corynebacterium casei LMG S-19264T (=DSM 44701T), isolated from a smear-ripened cheese.</title>
        <authorList>
            <consortium name="US DOE Joint Genome Institute (JGI-PGF)"/>
            <person name="Walter F."/>
            <person name="Albersmeier A."/>
            <person name="Kalinowski J."/>
            <person name="Ruckert C."/>
        </authorList>
    </citation>
    <scope>NUCLEOTIDE SEQUENCE</scope>
    <source>
        <strain evidence="6">VKM B-2748</strain>
    </source>
</reference>
<name>A0A9W6JLX0_9HYPH</name>
<dbReference type="AlphaFoldDB" id="A0A9W6JLX0"/>
<evidence type="ECO:0000256" key="1">
    <source>
        <dbReference type="ARBA" id="ARBA00009437"/>
    </source>
</evidence>
<keyword evidence="7" id="KW-1185">Reference proteome</keyword>
<keyword evidence="2" id="KW-0805">Transcription regulation</keyword>
<evidence type="ECO:0000313" key="7">
    <source>
        <dbReference type="Proteomes" id="UP001143309"/>
    </source>
</evidence>